<proteinExistence type="predicted"/>
<sequence length="173" mass="18978">MVEWTKIARPFFGHFLVNLIKTILGSALVGYGIAQLNCKYDKRIKDDDSDPTLSKDPIKKKEEEDLSLLLPSPYVAFLERYVSSFVMIGVGLYFSLPSLASQMLWEAAIPAITATEVAQDLATDSVFGYFKGWKPDTGTWPRPKLKLGSVVGVDGIGKSVVASANSFVGEDPR</sequence>
<dbReference type="EMBL" id="JAGRRH010000018">
    <property type="protein sequence ID" value="KAG7351455.1"/>
    <property type="molecule type" value="Genomic_DNA"/>
</dbReference>
<dbReference type="Proteomes" id="UP000693970">
    <property type="component" value="Unassembled WGS sequence"/>
</dbReference>
<feature type="transmembrane region" description="Helical" evidence="1">
    <location>
        <begin position="12"/>
        <end position="34"/>
    </location>
</feature>
<name>A0A9K3KWT8_9STRA</name>
<dbReference type="AlphaFoldDB" id="A0A9K3KWT8"/>
<evidence type="ECO:0000313" key="3">
    <source>
        <dbReference type="Proteomes" id="UP000693970"/>
    </source>
</evidence>
<gene>
    <name evidence="2" type="ORF">IV203_010815</name>
</gene>
<dbReference type="OrthoDB" id="10613133at2759"/>
<reference evidence="2" key="2">
    <citation type="submission" date="2021-04" db="EMBL/GenBank/DDBJ databases">
        <authorList>
            <person name="Podell S."/>
        </authorList>
    </citation>
    <scope>NUCLEOTIDE SEQUENCE</scope>
    <source>
        <strain evidence="2">Hildebrandi</strain>
    </source>
</reference>
<keyword evidence="1" id="KW-0472">Membrane</keyword>
<comment type="caution">
    <text evidence="2">The sequence shown here is derived from an EMBL/GenBank/DDBJ whole genome shotgun (WGS) entry which is preliminary data.</text>
</comment>
<evidence type="ECO:0000313" key="2">
    <source>
        <dbReference type="EMBL" id="KAG7351455.1"/>
    </source>
</evidence>
<reference evidence="2" key="1">
    <citation type="journal article" date="2021" name="Sci. Rep.">
        <title>Diploid genomic architecture of Nitzschia inconspicua, an elite biomass production diatom.</title>
        <authorList>
            <person name="Oliver A."/>
            <person name="Podell S."/>
            <person name="Pinowska A."/>
            <person name="Traller J.C."/>
            <person name="Smith S.R."/>
            <person name="McClure R."/>
            <person name="Beliaev A."/>
            <person name="Bohutskyi P."/>
            <person name="Hill E.A."/>
            <person name="Rabines A."/>
            <person name="Zheng H."/>
            <person name="Allen L.Z."/>
            <person name="Kuo A."/>
            <person name="Grigoriev I.V."/>
            <person name="Allen A.E."/>
            <person name="Hazlebeck D."/>
            <person name="Allen E.E."/>
        </authorList>
    </citation>
    <scope>NUCLEOTIDE SEQUENCE</scope>
    <source>
        <strain evidence="2">Hildebrandi</strain>
    </source>
</reference>
<keyword evidence="1" id="KW-0812">Transmembrane</keyword>
<keyword evidence="1" id="KW-1133">Transmembrane helix</keyword>
<accession>A0A9K3KWT8</accession>
<keyword evidence="3" id="KW-1185">Reference proteome</keyword>
<protein>
    <submittedName>
        <fullName evidence="2">Uncharacterized protein</fullName>
    </submittedName>
</protein>
<evidence type="ECO:0000256" key="1">
    <source>
        <dbReference type="SAM" id="Phobius"/>
    </source>
</evidence>
<organism evidence="2 3">
    <name type="scientific">Nitzschia inconspicua</name>
    <dbReference type="NCBI Taxonomy" id="303405"/>
    <lineage>
        <taxon>Eukaryota</taxon>
        <taxon>Sar</taxon>
        <taxon>Stramenopiles</taxon>
        <taxon>Ochrophyta</taxon>
        <taxon>Bacillariophyta</taxon>
        <taxon>Bacillariophyceae</taxon>
        <taxon>Bacillariophycidae</taxon>
        <taxon>Bacillariales</taxon>
        <taxon>Bacillariaceae</taxon>
        <taxon>Nitzschia</taxon>
    </lineage>
</organism>